<dbReference type="Proteomes" id="UP000807353">
    <property type="component" value="Unassembled WGS sequence"/>
</dbReference>
<dbReference type="AlphaFoldDB" id="A0A9P5XSB6"/>
<feature type="region of interest" description="Disordered" evidence="1">
    <location>
        <begin position="62"/>
        <end position="124"/>
    </location>
</feature>
<feature type="compositionally biased region" description="Polar residues" evidence="1">
    <location>
        <begin position="62"/>
        <end position="80"/>
    </location>
</feature>
<feature type="region of interest" description="Disordered" evidence="1">
    <location>
        <begin position="307"/>
        <end position="350"/>
    </location>
</feature>
<evidence type="ECO:0000313" key="2">
    <source>
        <dbReference type="EMBL" id="KAF9455955.1"/>
    </source>
</evidence>
<organism evidence="2 3">
    <name type="scientific">Collybia nuda</name>
    <dbReference type="NCBI Taxonomy" id="64659"/>
    <lineage>
        <taxon>Eukaryota</taxon>
        <taxon>Fungi</taxon>
        <taxon>Dikarya</taxon>
        <taxon>Basidiomycota</taxon>
        <taxon>Agaricomycotina</taxon>
        <taxon>Agaricomycetes</taxon>
        <taxon>Agaricomycetidae</taxon>
        <taxon>Agaricales</taxon>
        <taxon>Tricholomatineae</taxon>
        <taxon>Clitocybaceae</taxon>
        <taxon>Collybia</taxon>
    </lineage>
</organism>
<dbReference type="EMBL" id="MU150486">
    <property type="protein sequence ID" value="KAF9455955.1"/>
    <property type="molecule type" value="Genomic_DNA"/>
</dbReference>
<evidence type="ECO:0000256" key="1">
    <source>
        <dbReference type="SAM" id="MobiDB-lite"/>
    </source>
</evidence>
<protein>
    <submittedName>
        <fullName evidence="2">Uncharacterized protein</fullName>
    </submittedName>
</protein>
<dbReference type="OrthoDB" id="3034904at2759"/>
<reference evidence="2" key="1">
    <citation type="submission" date="2020-11" db="EMBL/GenBank/DDBJ databases">
        <authorList>
            <consortium name="DOE Joint Genome Institute"/>
            <person name="Ahrendt S."/>
            <person name="Riley R."/>
            <person name="Andreopoulos W."/>
            <person name="Labutti K."/>
            <person name="Pangilinan J."/>
            <person name="Ruiz-Duenas F.J."/>
            <person name="Barrasa J.M."/>
            <person name="Sanchez-Garcia M."/>
            <person name="Camarero S."/>
            <person name="Miyauchi S."/>
            <person name="Serrano A."/>
            <person name="Linde D."/>
            <person name="Babiker R."/>
            <person name="Drula E."/>
            <person name="Ayuso-Fernandez I."/>
            <person name="Pacheco R."/>
            <person name="Padilla G."/>
            <person name="Ferreira P."/>
            <person name="Barriuso J."/>
            <person name="Kellner H."/>
            <person name="Castanera R."/>
            <person name="Alfaro M."/>
            <person name="Ramirez L."/>
            <person name="Pisabarro A.G."/>
            <person name="Kuo A."/>
            <person name="Tritt A."/>
            <person name="Lipzen A."/>
            <person name="He G."/>
            <person name="Yan M."/>
            <person name="Ng V."/>
            <person name="Cullen D."/>
            <person name="Martin F."/>
            <person name="Rosso M.-N."/>
            <person name="Henrissat B."/>
            <person name="Hibbett D."/>
            <person name="Martinez A.T."/>
            <person name="Grigoriev I.V."/>
        </authorList>
    </citation>
    <scope>NUCLEOTIDE SEQUENCE</scope>
    <source>
        <strain evidence="2">CBS 247.69</strain>
    </source>
</reference>
<gene>
    <name evidence="2" type="ORF">BDZ94DRAFT_1315650</name>
</gene>
<feature type="region of interest" description="Disordered" evidence="1">
    <location>
        <begin position="214"/>
        <end position="279"/>
    </location>
</feature>
<feature type="compositionally biased region" description="Acidic residues" evidence="1">
    <location>
        <begin position="329"/>
        <end position="340"/>
    </location>
</feature>
<proteinExistence type="predicted"/>
<accession>A0A9P5XSB6</accession>
<sequence>MSSDYKEHCILHDIPTLVIHITIHIHSTSTLDIFTMPRSTKTPVKTSVKTATLHNQLSPSEVDSIVNSVMPSDAPSTPKSSPRKRKTALVMSDDDLSGVEVVDGPHPSPKKARPTTPPPGTSAFNDLPAVSFADTLAESVRSSANVKFGTTGRPSRSKTKTEKGVLLAEVKATRQTRAKARATLDLATKSPVISEKAHTPPMADVLEGALELFDTKEKKPLKGKNTSTGKATHSAKSKSAKSPGDVQDIKMASPTRTRDLRKRQIKSPEGSEDDLPEVSDLILSSPRKVELPASIAVVDEVSSMVDDEAVEAGDESICSDMRSDRYLDTDDDGSDGEDQSSDSVILEGSEKGDVEAIDTGNLSDSGTMSNDPDDVTSTVYQDLAIARLYLGLPYLDYLRPIIPYRPTTTSARFLFSKIAPTLNKSEIKNLLSALCFTHADFFVNFSRVHPDILRADNGRIRMARPDNAAAVGLYTGICTRGTVVDVDLIGPPQSQYEVHGISVAGTDQDTRRQMALMGKVLNYSEVTGNSSDLGLSFYTRGQGKGGAFSQYTSSSSMTAGHSLSSLISSVAMPGPVGSVRGGYPASRSFDQRIPVYDGREGTGRKFTFSEADFKDLSSWPLYKRGNGEVDSGTLVSVGHTVGTFKGASGSLFLSMNIQFIIVIGKPAIGLTL</sequence>
<name>A0A9P5XSB6_9AGAR</name>
<comment type="caution">
    <text evidence="2">The sequence shown here is derived from an EMBL/GenBank/DDBJ whole genome shotgun (WGS) entry which is preliminary data.</text>
</comment>
<evidence type="ECO:0000313" key="3">
    <source>
        <dbReference type="Proteomes" id="UP000807353"/>
    </source>
</evidence>
<keyword evidence="3" id="KW-1185">Reference proteome</keyword>